<dbReference type="SUPFAM" id="SSF51735">
    <property type="entry name" value="NAD(P)-binding Rossmann-fold domains"/>
    <property type="match status" value="1"/>
</dbReference>
<dbReference type="InterPro" id="IPR029753">
    <property type="entry name" value="D-isomer_DH_CS"/>
</dbReference>
<dbReference type="AlphaFoldDB" id="A0A1G7P4C7"/>
<dbReference type="GO" id="GO:0016616">
    <property type="term" value="F:oxidoreductase activity, acting on the CH-OH group of donors, NAD or NADP as acceptor"/>
    <property type="evidence" value="ECO:0007669"/>
    <property type="project" value="InterPro"/>
</dbReference>
<dbReference type="InterPro" id="IPR006139">
    <property type="entry name" value="D-isomer_2_OHA_DH_cat_dom"/>
</dbReference>
<proteinExistence type="inferred from homology"/>
<dbReference type="InterPro" id="IPR006140">
    <property type="entry name" value="D-isomer_DH_NAD-bd"/>
</dbReference>
<organism evidence="7 8">
    <name type="scientific">Thermoanaerobacter thermohydrosulfuricus</name>
    <name type="common">Clostridium thermohydrosulfuricum</name>
    <dbReference type="NCBI Taxonomy" id="1516"/>
    <lineage>
        <taxon>Bacteria</taxon>
        <taxon>Bacillati</taxon>
        <taxon>Bacillota</taxon>
        <taxon>Clostridia</taxon>
        <taxon>Thermoanaerobacterales</taxon>
        <taxon>Thermoanaerobacteraceae</taxon>
        <taxon>Thermoanaerobacter</taxon>
    </lineage>
</organism>
<evidence type="ECO:0000259" key="6">
    <source>
        <dbReference type="Pfam" id="PF02826"/>
    </source>
</evidence>
<evidence type="ECO:0000256" key="1">
    <source>
        <dbReference type="ARBA" id="ARBA00005854"/>
    </source>
</evidence>
<dbReference type="PANTHER" id="PTHR43333:SF1">
    <property type="entry name" value="D-ISOMER SPECIFIC 2-HYDROXYACID DEHYDROGENASE NAD-BINDING DOMAIN-CONTAINING PROTEIN"/>
    <property type="match status" value="1"/>
</dbReference>
<evidence type="ECO:0000256" key="2">
    <source>
        <dbReference type="ARBA" id="ARBA00023002"/>
    </source>
</evidence>
<keyword evidence="3" id="KW-0520">NAD</keyword>
<feature type="domain" description="D-isomer specific 2-hydroxyacid dehydrogenase NAD-binding" evidence="6">
    <location>
        <begin position="105"/>
        <end position="279"/>
    </location>
</feature>
<comment type="similarity">
    <text evidence="1 4">Belongs to the D-isomer specific 2-hydroxyacid dehydrogenase family.</text>
</comment>
<evidence type="ECO:0000313" key="8">
    <source>
        <dbReference type="Proteomes" id="UP000183404"/>
    </source>
</evidence>
<feature type="domain" description="D-isomer specific 2-hydroxyacid dehydrogenase catalytic" evidence="5">
    <location>
        <begin position="4"/>
        <end position="311"/>
    </location>
</feature>
<evidence type="ECO:0000259" key="5">
    <source>
        <dbReference type="Pfam" id="PF00389"/>
    </source>
</evidence>
<protein>
    <submittedName>
        <fullName evidence="7">Phosphoglycerate dehydrogenase</fullName>
    </submittedName>
</protein>
<dbReference type="EMBL" id="FNBS01000025">
    <property type="protein sequence ID" value="SDF81172.1"/>
    <property type="molecule type" value="Genomic_DNA"/>
</dbReference>
<keyword evidence="2 4" id="KW-0560">Oxidoreductase</keyword>
<dbReference type="PANTHER" id="PTHR43333">
    <property type="entry name" value="2-HACID_DH_C DOMAIN-CONTAINING PROTEIN"/>
    <property type="match status" value="1"/>
</dbReference>
<gene>
    <name evidence="7" type="ORF">SAMN04244560_01268</name>
</gene>
<evidence type="ECO:0000256" key="3">
    <source>
        <dbReference type="ARBA" id="ARBA00023027"/>
    </source>
</evidence>
<dbReference type="Proteomes" id="UP000183404">
    <property type="component" value="Unassembled WGS sequence"/>
</dbReference>
<dbReference type="GO" id="GO:0051287">
    <property type="term" value="F:NAD binding"/>
    <property type="evidence" value="ECO:0007669"/>
    <property type="project" value="InterPro"/>
</dbReference>
<dbReference type="CDD" id="cd05300">
    <property type="entry name" value="2-Hacid_dh_1"/>
    <property type="match status" value="1"/>
</dbReference>
<evidence type="ECO:0000256" key="4">
    <source>
        <dbReference type="RuleBase" id="RU003719"/>
    </source>
</evidence>
<dbReference type="RefSeq" id="WP_004400811.1">
    <property type="nucleotide sequence ID" value="NZ_FNBS01000025.1"/>
</dbReference>
<dbReference type="FunFam" id="3.40.50.720:FF:000363">
    <property type="entry name" value="D-isomer specific 2-hydroxyacid dehydrogenase"/>
    <property type="match status" value="1"/>
</dbReference>
<evidence type="ECO:0000313" key="7">
    <source>
        <dbReference type="EMBL" id="SDF81172.1"/>
    </source>
</evidence>
<dbReference type="Pfam" id="PF00389">
    <property type="entry name" value="2-Hacid_dh"/>
    <property type="match status" value="1"/>
</dbReference>
<dbReference type="SUPFAM" id="SSF52283">
    <property type="entry name" value="Formate/glycerate dehydrogenase catalytic domain-like"/>
    <property type="match status" value="1"/>
</dbReference>
<dbReference type="PROSITE" id="PS00671">
    <property type="entry name" value="D_2_HYDROXYACID_DH_3"/>
    <property type="match status" value="1"/>
</dbReference>
<accession>A0A1G7P4C7</accession>
<reference evidence="7 8" key="1">
    <citation type="submission" date="2016-10" db="EMBL/GenBank/DDBJ databases">
        <authorList>
            <person name="de Groot N.N."/>
        </authorList>
    </citation>
    <scope>NUCLEOTIDE SEQUENCE [LARGE SCALE GENOMIC DNA]</scope>
    <source>
        <strain evidence="7 8">DSM 569</strain>
    </source>
</reference>
<name>A0A1G7P4C7_THETY</name>
<sequence>MRNILLFTKLNDNYIKEIKEQMEGYDVLYVQNEEEAEKYVKDTEIIISFDFEFYSNIVDKASNLKWIHLLSAGADTLPFEKLKEMKVLVTNSRDVHKYQISQQVIGYMLMFERSLNTFLRNQIKKVWDRFVRVSELTGKTALIIGVGSIGEEIARLLKEFGMKVYGIRNSGKPSLYVEKMYTSIEDCDILPLADYVISILPLTKDTYHLIGENVFNKMKNDSYFINVGRGKVVDESALINALKNKAIKGAALDVFEEEPLSEDSPLWDMENVIITPHMAGVTPLYMKRAMEILRENLIAYKEGRPLRNIVNLDKGY</sequence>
<dbReference type="InterPro" id="IPR036291">
    <property type="entry name" value="NAD(P)-bd_dom_sf"/>
</dbReference>
<dbReference type="Pfam" id="PF02826">
    <property type="entry name" value="2-Hacid_dh_C"/>
    <property type="match status" value="1"/>
</dbReference>
<dbReference type="Gene3D" id="3.40.50.720">
    <property type="entry name" value="NAD(P)-binding Rossmann-like Domain"/>
    <property type="match status" value="2"/>
</dbReference>